<evidence type="ECO:0000256" key="1">
    <source>
        <dbReference type="SAM" id="MobiDB-lite"/>
    </source>
</evidence>
<feature type="region of interest" description="Disordered" evidence="1">
    <location>
        <begin position="1"/>
        <end position="21"/>
    </location>
</feature>
<proteinExistence type="predicted"/>
<keyword evidence="3" id="KW-1185">Reference proteome</keyword>
<name>A0A6I6JZH8_9BACT</name>
<sequence>MANLRKQGKKGEIENPPGVDLEYEKPDNAKLIFRFEGNEINIDRILDFFPKIKFSLFN</sequence>
<evidence type="ECO:0000313" key="2">
    <source>
        <dbReference type="EMBL" id="QGY46560.1"/>
    </source>
</evidence>
<organism evidence="2 3">
    <name type="scientific">Maribellus comscasis</name>
    <dbReference type="NCBI Taxonomy" id="2681766"/>
    <lineage>
        <taxon>Bacteria</taxon>
        <taxon>Pseudomonadati</taxon>
        <taxon>Bacteroidota</taxon>
        <taxon>Bacteroidia</taxon>
        <taxon>Marinilabiliales</taxon>
        <taxon>Prolixibacteraceae</taxon>
        <taxon>Maribellus</taxon>
    </lineage>
</organism>
<reference evidence="2 3" key="1">
    <citation type="submission" date="2019-11" db="EMBL/GenBank/DDBJ databases">
        <authorList>
            <person name="Zheng R.K."/>
            <person name="Sun C.M."/>
        </authorList>
    </citation>
    <scope>NUCLEOTIDE SEQUENCE [LARGE SCALE GENOMIC DNA]</scope>
    <source>
        <strain evidence="2 3">WC007</strain>
    </source>
</reference>
<dbReference type="EMBL" id="CP046401">
    <property type="protein sequence ID" value="QGY46560.1"/>
    <property type="molecule type" value="Genomic_DNA"/>
</dbReference>
<dbReference type="KEGG" id="mcos:GM418_23730"/>
<accession>A0A6I6JZH8</accession>
<dbReference type="RefSeq" id="WP_158869691.1">
    <property type="nucleotide sequence ID" value="NZ_CP046401.1"/>
</dbReference>
<protein>
    <submittedName>
        <fullName evidence="2">Uncharacterized protein</fullName>
    </submittedName>
</protein>
<gene>
    <name evidence="2" type="ORF">GM418_23730</name>
</gene>
<dbReference type="AlphaFoldDB" id="A0A6I6JZH8"/>
<evidence type="ECO:0000313" key="3">
    <source>
        <dbReference type="Proteomes" id="UP000428260"/>
    </source>
</evidence>
<dbReference type="Proteomes" id="UP000428260">
    <property type="component" value="Chromosome"/>
</dbReference>